<reference evidence="6 7" key="1">
    <citation type="submission" date="2024-11" db="EMBL/GenBank/DDBJ databases">
        <authorList>
            <person name="Heng Y.C."/>
            <person name="Lim A.C.H."/>
            <person name="Lee J.K.Y."/>
            <person name="Kittelmann S."/>
        </authorList>
    </citation>
    <scope>NUCLEOTIDE SEQUENCE [LARGE SCALE GENOMIC DNA]</scope>
    <source>
        <strain evidence="6 7">WILCCON 0114</strain>
    </source>
</reference>
<dbReference type="CDD" id="cd06308">
    <property type="entry name" value="PBP1_sensor_kinase-like"/>
    <property type="match status" value="1"/>
</dbReference>
<evidence type="ECO:0000313" key="6">
    <source>
        <dbReference type="EMBL" id="MFL0250214.1"/>
    </source>
</evidence>
<evidence type="ECO:0000256" key="2">
    <source>
        <dbReference type="ARBA" id="ARBA00007639"/>
    </source>
</evidence>
<feature type="domain" description="Periplasmic binding protein" evidence="5">
    <location>
        <begin position="42"/>
        <end position="296"/>
    </location>
</feature>
<protein>
    <submittedName>
        <fullName evidence="6">Substrate-binding domain-containing protein</fullName>
    </submittedName>
</protein>
<evidence type="ECO:0000259" key="5">
    <source>
        <dbReference type="Pfam" id="PF13407"/>
    </source>
</evidence>
<dbReference type="Gene3D" id="3.40.50.2300">
    <property type="match status" value="2"/>
</dbReference>
<keyword evidence="4" id="KW-1133">Transmembrane helix</keyword>
<keyword evidence="3" id="KW-0732">Signal</keyword>
<gene>
    <name evidence="6" type="ORF">ACJDT4_07240</name>
</gene>
<dbReference type="RefSeq" id="WP_406786880.1">
    <property type="nucleotide sequence ID" value="NZ_JBJIAA010000005.1"/>
</dbReference>
<comment type="similarity">
    <text evidence="2">Belongs to the bacterial solute-binding protein 2 family.</text>
</comment>
<keyword evidence="4" id="KW-0472">Membrane</keyword>
<evidence type="ECO:0000313" key="7">
    <source>
        <dbReference type="Proteomes" id="UP001623592"/>
    </source>
</evidence>
<name>A0ABW8TH20_9CLOT</name>
<organism evidence="6 7">
    <name type="scientific">Clostridium neuense</name>
    <dbReference type="NCBI Taxonomy" id="1728934"/>
    <lineage>
        <taxon>Bacteria</taxon>
        <taxon>Bacillati</taxon>
        <taxon>Bacillota</taxon>
        <taxon>Clostridia</taxon>
        <taxon>Eubacteriales</taxon>
        <taxon>Clostridiaceae</taxon>
        <taxon>Clostridium</taxon>
    </lineage>
</organism>
<keyword evidence="7" id="KW-1185">Reference proteome</keyword>
<dbReference type="EMBL" id="JBJIAA010000005">
    <property type="protein sequence ID" value="MFL0250214.1"/>
    <property type="molecule type" value="Genomic_DNA"/>
</dbReference>
<keyword evidence="4" id="KW-0812">Transmembrane</keyword>
<dbReference type="InterPro" id="IPR028082">
    <property type="entry name" value="Peripla_BP_I"/>
</dbReference>
<dbReference type="PANTHER" id="PTHR46847:SF3">
    <property type="entry name" value="GALACTOFURANOSE-BINDING PROTEIN YTFQ"/>
    <property type="match status" value="1"/>
</dbReference>
<feature type="transmembrane region" description="Helical" evidence="4">
    <location>
        <begin position="12"/>
        <end position="29"/>
    </location>
</feature>
<dbReference type="SUPFAM" id="SSF53822">
    <property type="entry name" value="Periplasmic binding protein-like I"/>
    <property type="match status" value="1"/>
</dbReference>
<comment type="subcellular location">
    <subcellularLocation>
        <location evidence="1">Cell envelope</location>
    </subcellularLocation>
</comment>
<dbReference type="InterPro" id="IPR025997">
    <property type="entry name" value="SBP_2_dom"/>
</dbReference>
<dbReference type="Proteomes" id="UP001623592">
    <property type="component" value="Unassembled WGS sequence"/>
</dbReference>
<evidence type="ECO:0000256" key="1">
    <source>
        <dbReference type="ARBA" id="ARBA00004196"/>
    </source>
</evidence>
<sequence>MLNKLLSKMHIKVLCMILFFVMGVAFIAVKVKGKAEGVKFVIGMSQANLTEPWRISMNKEIISEAKKYKDLKVIYKDGGGDAEKQKNDINELLNSGVDLLIVSINDLKKLEPVVSRAHKEIPVIVLDRGIEGCDYTLYIGPDNKRIGKKAGEFVAELVGDKKSNVIEVQGVLDSVPSLEMSQGFREVIKKHPNIKIEDTVIGEWQRDEVEDDMKNLLRDNRDIDVIFAQNDYMALGAYKAAQSNGLNNVKIIGVDALSGKDGGLDLVEKGVLEGTFTCSTGGKEAVDYAMNILMGRSNVPKTVILKSERITRSNVYKYLNEKYK</sequence>
<dbReference type="Pfam" id="PF13407">
    <property type="entry name" value="Peripla_BP_4"/>
    <property type="match status" value="1"/>
</dbReference>
<proteinExistence type="inferred from homology"/>
<comment type="caution">
    <text evidence="6">The sequence shown here is derived from an EMBL/GenBank/DDBJ whole genome shotgun (WGS) entry which is preliminary data.</text>
</comment>
<evidence type="ECO:0000256" key="4">
    <source>
        <dbReference type="SAM" id="Phobius"/>
    </source>
</evidence>
<evidence type="ECO:0000256" key="3">
    <source>
        <dbReference type="ARBA" id="ARBA00022729"/>
    </source>
</evidence>
<dbReference type="PANTHER" id="PTHR46847">
    <property type="entry name" value="D-ALLOSE-BINDING PERIPLASMIC PROTEIN-RELATED"/>
    <property type="match status" value="1"/>
</dbReference>
<accession>A0ABW8TH20</accession>